<dbReference type="Gene3D" id="3.40.30.10">
    <property type="entry name" value="Glutaredoxin"/>
    <property type="match status" value="1"/>
</dbReference>
<accession>W2TXP6</accession>
<feature type="compositionally biased region" description="Basic and acidic residues" evidence="1">
    <location>
        <begin position="55"/>
        <end position="73"/>
    </location>
</feature>
<dbReference type="GO" id="GO:0005789">
    <property type="term" value="C:endoplasmic reticulum membrane"/>
    <property type="evidence" value="ECO:0007669"/>
    <property type="project" value="TreeGrafter"/>
</dbReference>
<dbReference type="STRING" id="51031.W2TXP6"/>
<organism evidence="2 3">
    <name type="scientific">Necator americanus</name>
    <name type="common">Human hookworm</name>
    <dbReference type="NCBI Taxonomy" id="51031"/>
    <lineage>
        <taxon>Eukaryota</taxon>
        <taxon>Metazoa</taxon>
        <taxon>Ecdysozoa</taxon>
        <taxon>Nematoda</taxon>
        <taxon>Chromadorea</taxon>
        <taxon>Rhabditida</taxon>
        <taxon>Rhabditina</taxon>
        <taxon>Rhabditomorpha</taxon>
        <taxon>Strongyloidea</taxon>
        <taxon>Ancylostomatidae</taxon>
        <taxon>Bunostominae</taxon>
        <taxon>Necator</taxon>
    </lineage>
</organism>
<dbReference type="Proteomes" id="UP000053676">
    <property type="component" value="Unassembled WGS sequence"/>
</dbReference>
<dbReference type="GO" id="GO:0006457">
    <property type="term" value="P:protein folding"/>
    <property type="evidence" value="ECO:0007669"/>
    <property type="project" value="TreeGrafter"/>
</dbReference>
<proteinExistence type="predicted"/>
<protein>
    <submittedName>
        <fullName evidence="2">Uncharacterized protein</fullName>
    </submittedName>
</protein>
<dbReference type="GO" id="GO:0005793">
    <property type="term" value="C:endoplasmic reticulum-Golgi intermediate compartment"/>
    <property type="evidence" value="ECO:0007669"/>
    <property type="project" value="TreeGrafter"/>
</dbReference>
<name>W2TXP6_NECAM</name>
<dbReference type="InterPro" id="IPR052643">
    <property type="entry name" value="ERP44"/>
</dbReference>
<gene>
    <name evidence="2" type="ORF">NECAME_06204</name>
</gene>
<reference evidence="3" key="1">
    <citation type="journal article" date="2014" name="Nat. Genet.">
        <title>Genome of the human hookworm Necator americanus.</title>
        <authorList>
            <person name="Tang Y.T."/>
            <person name="Gao X."/>
            <person name="Rosa B.A."/>
            <person name="Abubucker S."/>
            <person name="Hallsworth-Pepin K."/>
            <person name="Martin J."/>
            <person name="Tyagi R."/>
            <person name="Heizer E."/>
            <person name="Zhang X."/>
            <person name="Bhonagiri-Palsikar V."/>
            <person name="Minx P."/>
            <person name="Warren W.C."/>
            <person name="Wang Q."/>
            <person name="Zhan B."/>
            <person name="Hotez P.J."/>
            <person name="Sternberg P.W."/>
            <person name="Dougall A."/>
            <person name="Gaze S.T."/>
            <person name="Mulvenna J."/>
            <person name="Sotillo J."/>
            <person name="Ranganathan S."/>
            <person name="Rabelo E.M."/>
            <person name="Wilson R.K."/>
            <person name="Felgner P.L."/>
            <person name="Bethony J."/>
            <person name="Hawdon J.M."/>
            <person name="Gasser R.B."/>
            <person name="Loukas A."/>
            <person name="Mitreva M."/>
        </authorList>
    </citation>
    <scope>NUCLEOTIDE SEQUENCE [LARGE SCALE GENOMIC DNA]</scope>
</reference>
<keyword evidence="3" id="KW-1185">Reference proteome</keyword>
<dbReference type="OrthoDB" id="10408953at2759"/>
<dbReference type="PANTHER" id="PTHR46295:SF4">
    <property type="entry name" value="ENDOPLASMIC RETICULUM RESIDENT PROTEIN 44.2"/>
    <property type="match status" value="1"/>
</dbReference>
<dbReference type="EMBL" id="KI657667">
    <property type="protein sequence ID" value="ETN85787.1"/>
    <property type="molecule type" value="Genomic_DNA"/>
</dbReference>
<evidence type="ECO:0000313" key="2">
    <source>
        <dbReference type="EMBL" id="ETN85787.1"/>
    </source>
</evidence>
<dbReference type="KEGG" id="nai:NECAME_06204"/>
<dbReference type="GO" id="GO:0003756">
    <property type="term" value="F:protein disulfide isomerase activity"/>
    <property type="evidence" value="ECO:0007669"/>
    <property type="project" value="TreeGrafter"/>
</dbReference>
<sequence length="104" mass="12185">MIGDEALQQPGMKNRRTLHVHITTEEFVEDLHSGNLHKRFHAEAEQKKAELEKFKQEHNIQADLEDRREEKMPIEPIKTAPPESVFKELKPSGKRYSLLQKTEL</sequence>
<dbReference type="PANTHER" id="PTHR46295">
    <property type="entry name" value="ENDOPLASMIC RETICULUM RESIDENT PROTEIN 44"/>
    <property type="match status" value="1"/>
</dbReference>
<dbReference type="AlphaFoldDB" id="W2TXP6"/>
<feature type="region of interest" description="Disordered" evidence="1">
    <location>
        <begin position="55"/>
        <end position="91"/>
    </location>
</feature>
<evidence type="ECO:0000313" key="3">
    <source>
        <dbReference type="Proteomes" id="UP000053676"/>
    </source>
</evidence>
<evidence type="ECO:0000256" key="1">
    <source>
        <dbReference type="SAM" id="MobiDB-lite"/>
    </source>
</evidence>